<sequence length="287" mass="31662">MPTREHEIWLELIQERPSLAADLLRLVHPEVPDFEEARVESGALNDYKPTEYRADSVVSLLSGNNPALALIVEVQRGPVKEKRWSWPAYLGTLWSRRRCPVALLVICPDRGVARQARVPIQMGHPGLVITPLVLGPDEMPTIIDPDEATRNVELAVLSALVHGTEPEAEKVFAGMFDVFHRAGLDGTAEAQAYIDELLAMLPQAAGKLLEAIMQTKQHEYKSDYFRRAKAEAEAEGLAKAVLTVLDSRGVEVTDEVRARIVGCTDLEQLGVWLRRAVSAASAGDLFD</sequence>
<accession>A0A1H6DXG0</accession>
<gene>
    <name evidence="1" type="ORF">SAMN04489712_12456</name>
</gene>
<evidence type="ECO:0000313" key="1">
    <source>
        <dbReference type="EMBL" id="SEG89764.1"/>
    </source>
</evidence>
<dbReference type="Proteomes" id="UP000236723">
    <property type="component" value="Unassembled WGS sequence"/>
</dbReference>
<dbReference type="EMBL" id="FNVO01000024">
    <property type="protein sequence ID" value="SEG89764.1"/>
    <property type="molecule type" value="Genomic_DNA"/>
</dbReference>
<evidence type="ECO:0000313" key="2">
    <source>
        <dbReference type="Proteomes" id="UP000236723"/>
    </source>
</evidence>
<organism evidence="1 2">
    <name type="scientific">Thermomonospora echinospora</name>
    <dbReference type="NCBI Taxonomy" id="1992"/>
    <lineage>
        <taxon>Bacteria</taxon>
        <taxon>Bacillati</taxon>
        <taxon>Actinomycetota</taxon>
        <taxon>Actinomycetes</taxon>
        <taxon>Streptosporangiales</taxon>
        <taxon>Thermomonosporaceae</taxon>
        <taxon>Thermomonospora</taxon>
    </lineage>
</organism>
<protein>
    <submittedName>
        <fullName evidence="1">Uncharacterized protein</fullName>
    </submittedName>
</protein>
<dbReference type="RefSeq" id="WP_103943869.1">
    <property type="nucleotide sequence ID" value="NZ_FNVO01000024.1"/>
</dbReference>
<name>A0A1H6DXG0_9ACTN</name>
<reference evidence="2" key="1">
    <citation type="submission" date="2016-10" db="EMBL/GenBank/DDBJ databases">
        <authorList>
            <person name="Varghese N."/>
            <person name="Submissions S."/>
        </authorList>
    </citation>
    <scope>NUCLEOTIDE SEQUENCE [LARGE SCALE GENOMIC DNA]</scope>
    <source>
        <strain evidence="2">DSM 43163</strain>
    </source>
</reference>
<keyword evidence="2" id="KW-1185">Reference proteome</keyword>
<dbReference type="OrthoDB" id="3207839at2"/>
<dbReference type="PANTHER" id="PTHR34613:SF1">
    <property type="entry name" value="SLL6017 PROTEIN"/>
    <property type="match status" value="1"/>
</dbReference>
<dbReference type="AlphaFoldDB" id="A0A1H6DXG0"/>
<dbReference type="PANTHER" id="PTHR34613">
    <property type="entry name" value="SLL0800 PROTEIN"/>
    <property type="match status" value="1"/>
</dbReference>
<proteinExistence type="predicted"/>